<protein>
    <recommendedName>
        <fullName evidence="3">Lipoprotein</fullName>
    </recommendedName>
</protein>
<organism evidence="1 2">
    <name type="scientific">Chryseobacterium camelliae</name>
    <dbReference type="NCBI Taxonomy" id="1265445"/>
    <lineage>
        <taxon>Bacteria</taxon>
        <taxon>Pseudomonadati</taxon>
        <taxon>Bacteroidota</taxon>
        <taxon>Flavobacteriia</taxon>
        <taxon>Flavobacteriales</taxon>
        <taxon>Weeksellaceae</taxon>
        <taxon>Chryseobacterium group</taxon>
        <taxon>Chryseobacterium</taxon>
    </lineage>
</organism>
<dbReference type="EMBL" id="JAUTAL010000001">
    <property type="protein sequence ID" value="MDQ1097474.1"/>
    <property type="molecule type" value="Genomic_DNA"/>
</dbReference>
<keyword evidence="2" id="KW-1185">Reference proteome</keyword>
<gene>
    <name evidence="1" type="ORF">QE404_002621</name>
</gene>
<sequence length="148" mass="15858">MKNQIFKFLAVAGILGCMGECTSDRDWADHPVHKPAPKPANTSKTKTYQIRYGMMTQSGVKTLSGSYDVGSFTATNIQTAESYDTYAGGGLQALPVYMDGIPAGTYTFTAQQGQGGWVGYGSVTGTVSDEQVDSEGYITIYIPIAWAE</sequence>
<comment type="caution">
    <text evidence="1">The sequence shown here is derived from an EMBL/GenBank/DDBJ whole genome shotgun (WGS) entry which is preliminary data.</text>
</comment>
<name>A0ABU0TKA3_9FLAO</name>
<dbReference type="RefSeq" id="WP_307451009.1">
    <property type="nucleotide sequence ID" value="NZ_JAUTAL010000001.1"/>
</dbReference>
<evidence type="ECO:0000313" key="2">
    <source>
        <dbReference type="Proteomes" id="UP001225072"/>
    </source>
</evidence>
<evidence type="ECO:0008006" key="3">
    <source>
        <dbReference type="Google" id="ProtNLM"/>
    </source>
</evidence>
<proteinExistence type="predicted"/>
<reference evidence="1 2" key="1">
    <citation type="submission" date="2023-07" db="EMBL/GenBank/DDBJ databases">
        <title>Functional and genomic diversity of the sorghum phyllosphere microbiome.</title>
        <authorList>
            <person name="Shade A."/>
        </authorList>
    </citation>
    <scope>NUCLEOTIDE SEQUENCE [LARGE SCALE GENOMIC DNA]</scope>
    <source>
        <strain evidence="1 2">SORGH_AS_1064</strain>
    </source>
</reference>
<dbReference type="Proteomes" id="UP001225072">
    <property type="component" value="Unassembled WGS sequence"/>
</dbReference>
<accession>A0ABU0TKA3</accession>
<evidence type="ECO:0000313" key="1">
    <source>
        <dbReference type="EMBL" id="MDQ1097474.1"/>
    </source>
</evidence>